<name>A0A6A6T9X2_9PLEO</name>
<keyword evidence="2" id="KW-0812">Transmembrane</keyword>
<protein>
    <submittedName>
        <fullName evidence="3">Uncharacterized protein</fullName>
    </submittedName>
</protein>
<evidence type="ECO:0000313" key="3">
    <source>
        <dbReference type="EMBL" id="KAF2655384.1"/>
    </source>
</evidence>
<evidence type="ECO:0000313" key="4">
    <source>
        <dbReference type="Proteomes" id="UP000799324"/>
    </source>
</evidence>
<dbReference type="Proteomes" id="UP000799324">
    <property type="component" value="Unassembled WGS sequence"/>
</dbReference>
<dbReference type="EMBL" id="MU004350">
    <property type="protein sequence ID" value="KAF2655384.1"/>
    <property type="molecule type" value="Genomic_DNA"/>
</dbReference>
<keyword evidence="4" id="KW-1185">Reference proteome</keyword>
<feature type="transmembrane region" description="Helical" evidence="2">
    <location>
        <begin position="59"/>
        <end position="79"/>
    </location>
</feature>
<sequence>MSTNERHLRSRSISRRASGTRGRRVSTPVEVPPYTVQLERQNEHLHAKLETEINLRNTLLVVLFVVIIGYLFSSSPGIAKREMRPKAFSNGLLEQDVKDRMFYTQLPEPFPADMTPAHFAFIFKDNYAVLNLAQRYKQDLRNNATEAKKLSPERVAQHENMYGPALAPEQLENVFTYLKKPWENQTFCSSVTLGDQFPICTIAVRFFERARLEFDGLDHSWTERLEATLKTWTERIRDIFKRG</sequence>
<keyword evidence="2" id="KW-1133">Transmembrane helix</keyword>
<dbReference type="AlphaFoldDB" id="A0A6A6T9X2"/>
<accession>A0A6A6T9X2</accession>
<feature type="region of interest" description="Disordered" evidence="1">
    <location>
        <begin position="1"/>
        <end position="30"/>
    </location>
</feature>
<evidence type="ECO:0000256" key="2">
    <source>
        <dbReference type="SAM" id="Phobius"/>
    </source>
</evidence>
<gene>
    <name evidence="3" type="ORF">K491DRAFT_431155</name>
</gene>
<proteinExistence type="predicted"/>
<evidence type="ECO:0000256" key="1">
    <source>
        <dbReference type="SAM" id="MobiDB-lite"/>
    </source>
</evidence>
<reference evidence="3" key="1">
    <citation type="journal article" date="2020" name="Stud. Mycol.">
        <title>101 Dothideomycetes genomes: a test case for predicting lifestyles and emergence of pathogens.</title>
        <authorList>
            <person name="Haridas S."/>
            <person name="Albert R."/>
            <person name="Binder M."/>
            <person name="Bloem J."/>
            <person name="Labutti K."/>
            <person name="Salamov A."/>
            <person name="Andreopoulos B."/>
            <person name="Baker S."/>
            <person name="Barry K."/>
            <person name="Bills G."/>
            <person name="Bluhm B."/>
            <person name="Cannon C."/>
            <person name="Castanera R."/>
            <person name="Culley D."/>
            <person name="Daum C."/>
            <person name="Ezra D."/>
            <person name="Gonzalez J."/>
            <person name="Henrissat B."/>
            <person name="Kuo A."/>
            <person name="Liang C."/>
            <person name="Lipzen A."/>
            <person name="Lutzoni F."/>
            <person name="Magnuson J."/>
            <person name="Mondo S."/>
            <person name="Nolan M."/>
            <person name="Ohm R."/>
            <person name="Pangilinan J."/>
            <person name="Park H.-J."/>
            <person name="Ramirez L."/>
            <person name="Alfaro M."/>
            <person name="Sun H."/>
            <person name="Tritt A."/>
            <person name="Yoshinaga Y."/>
            <person name="Zwiers L.-H."/>
            <person name="Turgeon B."/>
            <person name="Goodwin S."/>
            <person name="Spatafora J."/>
            <person name="Crous P."/>
            <person name="Grigoriev I."/>
        </authorList>
    </citation>
    <scope>NUCLEOTIDE SEQUENCE</scope>
    <source>
        <strain evidence="3">CBS 122681</strain>
    </source>
</reference>
<keyword evidence="2" id="KW-0472">Membrane</keyword>
<organism evidence="3 4">
    <name type="scientific">Lophiostoma macrostomum CBS 122681</name>
    <dbReference type="NCBI Taxonomy" id="1314788"/>
    <lineage>
        <taxon>Eukaryota</taxon>
        <taxon>Fungi</taxon>
        <taxon>Dikarya</taxon>
        <taxon>Ascomycota</taxon>
        <taxon>Pezizomycotina</taxon>
        <taxon>Dothideomycetes</taxon>
        <taxon>Pleosporomycetidae</taxon>
        <taxon>Pleosporales</taxon>
        <taxon>Lophiostomataceae</taxon>
        <taxon>Lophiostoma</taxon>
    </lineage>
</organism>